<keyword evidence="5" id="KW-0456">Lyase</keyword>
<comment type="similarity">
    <text evidence="3">Belongs to the HPS/KGPDC family. HPS subfamily.</text>
</comment>
<dbReference type="GO" id="GO:0004590">
    <property type="term" value="F:orotidine-5'-phosphate decarboxylase activity"/>
    <property type="evidence" value="ECO:0007669"/>
    <property type="project" value="InterPro"/>
</dbReference>
<dbReference type="GO" id="GO:0019854">
    <property type="term" value="P:L-ascorbic acid catabolic process"/>
    <property type="evidence" value="ECO:0007669"/>
    <property type="project" value="TreeGrafter"/>
</dbReference>
<proteinExistence type="inferred from homology"/>
<dbReference type="SMART" id="SM00934">
    <property type="entry name" value="OMPdecase"/>
    <property type="match status" value="1"/>
</dbReference>
<name>A0A1G9DS31_9PROT</name>
<dbReference type="InterPro" id="IPR013785">
    <property type="entry name" value="Aldolase_TIM"/>
</dbReference>
<dbReference type="OrthoDB" id="43475at2"/>
<dbReference type="GO" id="GO:0006207">
    <property type="term" value="P:'de novo' pyrimidine nucleobase biosynthetic process"/>
    <property type="evidence" value="ECO:0007669"/>
    <property type="project" value="InterPro"/>
</dbReference>
<comment type="pathway">
    <text evidence="2">One-carbon metabolism; formaldehyde assimilation via RuMP pathway; D-fructose 6-phosphate from D-ribulose 5-phosphate and formaldehyde: step 1/2.</text>
</comment>
<dbReference type="Proteomes" id="UP000198629">
    <property type="component" value="Unassembled WGS sequence"/>
</dbReference>
<evidence type="ECO:0000313" key="9">
    <source>
        <dbReference type="EMBL" id="SDK66630.1"/>
    </source>
</evidence>
<evidence type="ECO:0000259" key="8">
    <source>
        <dbReference type="SMART" id="SM00934"/>
    </source>
</evidence>
<reference evidence="10" key="1">
    <citation type="submission" date="2016-10" db="EMBL/GenBank/DDBJ databases">
        <authorList>
            <person name="Varghese N."/>
            <person name="Submissions S."/>
        </authorList>
    </citation>
    <scope>NUCLEOTIDE SEQUENCE [LARGE SCALE GENOMIC DNA]</scope>
    <source>
        <strain evidence="10">CBMB127</strain>
    </source>
</reference>
<dbReference type="GO" id="GO:0033982">
    <property type="term" value="F:3-dehydro-L-gulonate-6-phosphate decarboxylase activity"/>
    <property type="evidence" value="ECO:0007669"/>
    <property type="project" value="TreeGrafter"/>
</dbReference>
<evidence type="ECO:0000256" key="2">
    <source>
        <dbReference type="ARBA" id="ARBA00005014"/>
    </source>
</evidence>
<evidence type="ECO:0000256" key="5">
    <source>
        <dbReference type="ARBA" id="ARBA00023239"/>
    </source>
</evidence>
<dbReference type="PANTHER" id="PTHR35039">
    <property type="entry name" value="3-KETO-L-GULONATE-6-PHOSPHATE DECARBOXYLASE SGBH-RELATED"/>
    <property type="match status" value="1"/>
</dbReference>
<dbReference type="GO" id="GO:0043801">
    <property type="term" value="F:hexulose-6-phosphate synthase activity"/>
    <property type="evidence" value="ECO:0007669"/>
    <property type="project" value="UniProtKB-EC"/>
</dbReference>
<keyword evidence="6" id="KW-0119">Carbohydrate metabolism</keyword>
<dbReference type="EC" id="4.1.2.43" evidence="4"/>
<gene>
    <name evidence="9" type="ORF">SAMN05192566_1940</name>
</gene>
<dbReference type="UniPathway" id="UPA00294">
    <property type="reaction ID" value="UER00434"/>
</dbReference>
<dbReference type="InterPro" id="IPR041710">
    <property type="entry name" value="HPS/KGPDC"/>
</dbReference>
<evidence type="ECO:0000256" key="7">
    <source>
        <dbReference type="SAM" id="MobiDB-lite"/>
    </source>
</evidence>
<evidence type="ECO:0000256" key="6">
    <source>
        <dbReference type="ARBA" id="ARBA00023277"/>
    </source>
</evidence>
<dbReference type="CDD" id="cd04726">
    <property type="entry name" value="KGPDC_HPS"/>
    <property type="match status" value="1"/>
</dbReference>
<dbReference type="STRING" id="492660.SAMN05192566_1940"/>
<dbReference type="NCBIfam" id="TIGR03128">
    <property type="entry name" value="RuMP_HxlA"/>
    <property type="match status" value="1"/>
</dbReference>
<keyword evidence="10" id="KW-1185">Reference proteome</keyword>
<feature type="region of interest" description="Disordered" evidence="7">
    <location>
        <begin position="245"/>
        <end position="295"/>
    </location>
</feature>
<sequence length="295" mass="29555">MAQTQMALDSLDFDATIALAAKVAPHVDILEIGTPCIKHNGIELLKALRAKFPNNKILVDLKTMDAGFYEAEPFYKAGADICTVLGTADVGTIKGVIDAANKYGKEAQIDLINVKDKKARTLEVVKLGAHIIGVHTGLDQQAAGQTPFADLGLVSGLKTGAKVSVAGGVKAATTKQVVDAGADIVVAGAAIYGAADPAAAASEITKIAHGAGASAKGGNKLLPWIIAAVAAVLVFSLLGKKSEEAAPATEAPAAEEAAPADAAPAAEAPAATEEAAPAAEEAAPAAEAAPAEEAK</sequence>
<evidence type="ECO:0000256" key="3">
    <source>
        <dbReference type="ARBA" id="ARBA00006350"/>
    </source>
</evidence>
<feature type="domain" description="Orotidine 5'-phosphate decarboxylase" evidence="8">
    <location>
        <begin position="3"/>
        <end position="204"/>
    </location>
</feature>
<dbReference type="AlphaFoldDB" id="A0A1G9DS31"/>
<evidence type="ECO:0000256" key="4">
    <source>
        <dbReference type="ARBA" id="ARBA00012890"/>
    </source>
</evidence>
<dbReference type="PANTHER" id="PTHR35039:SF3">
    <property type="entry name" value="3-KETO-L-GULONATE-6-PHOSPHATE DECARBOXYLASE SGBH-RELATED"/>
    <property type="match status" value="1"/>
</dbReference>
<dbReference type="SUPFAM" id="SSF51366">
    <property type="entry name" value="Ribulose-phoshate binding barrel"/>
    <property type="match status" value="1"/>
</dbReference>
<dbReference type="Pfam" id="PF00215">
    <property type="entry name" value="OMPdecase"/>
    <property type="match status" value="1"/>
</dbReference>
<dbReference type="FunFam" id="3.20.20.70:FF:000022">
    <property type="entry name" value="3-keto-L-gulonate-6-phosphate decarboxylase UlaD"/>
    <property type="match status" value="1"/>
</dbReference>
<dbReference type="Gene3D" id="3.20.20.70">
    <property type="entry name" value="Aldolase class I"/>
    <property type="match status" value="1"/>
</dbReference>
<comment type="catalytic activity">
    <reaction evidence="1">
        <text>D-ribulose 5-phosphate + formaldehyde = D-arabino-hex-3-ulose 6-phosphate</text>
        <dbReference type="Rhea" id="RHEA:25201"/>
        <dbReference type="ChEBI" id="CHEBI:16842"/>
        <dbReference type="ChEBI" id="CHEBI:58121"/>
        <dbReference type="ChEBI" id="CHEBI:58542"/>
        <dbReference type="EC" id="4.1.2.43"/>
    </reaction>
</comment>
<dbReference type="InterPro" id="IPR011060">
    <property type="entry name" value="RibuloseP-bd_barrel"/>
</dbReference>
<accession>A0A1G9DS31</accession>
<protein>
    <recommendedName>
        <fullName evidence="4">3-hexulose-6-phosphate synthase</fullName>
        <ecNumber evidence="4">4.1.2.43</ecNumber>
    </recommendedName>
</protein>
<dbReference type="EMBL" id="FNFX01000004">
    <property type="protein sequence ID" value="SDK66630.1"/>
    <property type="molecule type" value="Genomic_DNA"/>
</dbReference>
<dbReference type="InterPro" id="IPR001754">
    <property type="entry name" value="OMPdeCOase_dom"/>
</dbReference>
<dbReference type="InterPro" id="IPR017553">
    <property type="entry name" value="3-hexulose-6-phosphate_synth"/>
</dbReference>
<evidence type="ECO:0000256" key="1">
    <source>
        <dbReference type="ARBA" id="ARBA00000718"/>
    </source>
</evidence>
<dbReference type="RefSeq" id="WP_091471962.1">
    <property type="nucleotide sequence ID" value="NZ_FNFX01000004.1"/>
</dbReference>
<dbReference type="GO" id="GO:0019647">
    <property type="term" value="P:formaldehyde assimilation via ribulose monophosphate cycle"/>
    <property type="evidence" value="ECO:0007669"/>
    <property type="project" value="UniProtKB-UniPathway"/>
</dbReference>
<evidence type="ECO:0000313" key="10">
    <source>
        <dbReference type="Proteomes" id="UP000198629"/>
    </source>
</evidence>
<organism evidence="9 10">
    <name type="scientific">Methylophilus rhizosphaerae</name>
    <dbReference type="NCBI Taxonomy" id="492660"/>
    <lineage>
        <taxon>Bacteria</taxon>
        <taxon>Pseudomonadati</taxon>
        <taxon>Pseudomonadota</taxon>
        <taxon>Betaproteobacteria</taxon>
        <taxon>Nitrosomonadales</taxon>
        <taxon>Methylophilaceae</taxon>
        <taxon>Methylophilus</taxon>
    </lineage>
</organism>